<keyword evidence="6" id="KW-1185">Reference proteome</keyword>
<proteinExistence type="predicted"/>
<dbReference type="PANTHER" id="PTHR24198:SF165">
    <property type="entry name" value="ANKYRIN REPEAT-CONTAINING PROTEIN-RELATED"/>
    <property type="match status" value="1"/>
</dbReference>
<evidence type="ECO:0000256" key="1">
    <source>
        <dbReference type="ARBA" id="ARBA00022737"/>
    </source>
</evidence>
<feature type="region of interest" description="Disordered" evidence="4">
    <location>
        <begin position="384"/>
        <end position="414"/>
    </location>
</feature>
<name>A0ABR2JH28_9PEZI</name>
<dbReference type="PANTHER" id="PTHR24198">
    <property type="entry name" value="ANKYRIN REPEAT AND PROTEIN KINASE DOMAIN-CONTAINING PROTEIN"/>
    <property type="match status" value="1"/>
</dbReference>
<evidence type="ECO:0000313" key="6">
    <source>
        <dbReference type="Proteomes" id="UP001390339"/>
    </source>
</evidence>
<dbReference type="Gene3D" id="1.25.40.20">
    <property type="entry name" value="Ankyrin repeat-containing domain"/>
    <property type="match status" value="1"/>
</dbReference>
<evidence type="ECO:0000256" key="2">
    <source>
        <dbReference type="ARBA" id="ARBA00023043"/>
    </source>
</evidence>
<organism evidence="5 6">
    <name type="scientific">Apiospora arundinis</name>
    <dbReference type="NCBI Taxonomy" id="335852"/>
    <lineage>
        <taxon>Eukaryota</taxon>
        <taxon>Fungi</taxon>
        <taxon>Dikarya</taxon>
        <taxon>Ascomycota</taxon>
        <taxon>Pezizomycotina</taxon>
        <taxon>Sordariomycetes</taxon>
        <taxon>Xylariomycetidae</taxon>
        <taxon>Amphisphaeriales</taxon>
        <taxon>Apiosporaceae</taxon>
        <taxon>Apiospora</taxon>
    </lineage>
</organism>
<feature type="compositionally biased region" description="Basic and acidic residues" evidence="4">
    <location>
        <begin position="386"/>
        <end position="414"/>
    </location>
</feature>
<dbReference type="Pfam" id="PF12796">
    <property type="entry name" value="Ank_2"/>
    <property type="match status" value="1"/>
</dbReference>
<keyword evidence="1" id="KW-0677">Repeat</keyword>
<feature type="repeat" description="ANK" evidence="3">
    <location>
        <begin position="163"/>
        <end position="191"/>
    </location>
</feature>
<dbReference type="EMBL" id="JAPCWZ010000002">
    <property type="protein sequence ID" value="KAK8876903.1"/>
    <property type="molecule type" value="Genomic_DNA"/>
</dbReference>
<sequence length="414" mass="46020">MMSLLLSRGAQADCCHSKSGSPFELELEECTELILRRKIGPRYAVQRIEIPRPTTIGANHENSIRNLYYYGRSSEGYKIVYGDQEEESFGDDQTEVSGAADVSSENDETSEDGETWGNVTSDDTEFSSIPNSQRILCCEEIMQILVAQGVGIGNSSSRPFGPPLHLASYLGSTVMVHFLIDSGSDVHKVGDDYFQSAIFAAIQGGHPDVVALLVGNDPSCIQQVHSEHGTPLHLACALDKGACARKLLELGADATTLNTQGQTPLTVFFKHCKMLKYFSTQAPKKNTALHALLSTAKYLRLSDDDLLAVLEIDFRVRKDIVASLLALDKEIVVTEHVICRAFKVMGTNEEVLDLFKHRVRDISVTTNMLRACQNDEAQQALRNKRLRDDGRRHPLRRPFREAPRLHRTSTEERS</sequence>
<dbReference type="InterPro" id="IPR036770">
    <property type="entry name" value="Ankyrin_rpt-contain_sf"/>
</dbReference>
<comment type="caution">
    <text evidence="5">The sequence shown here is derived from an EMBL/GenBank/DDBJ whole genome shotgun (WGS) entry which is preliminary data.</text>
</comment>
<dbReference type="SUPFAM" id="SSF48403">
    <property type="entry name" value="Ankyrin repeat"/>
    <property type="match status" value="1"/>
</dbReference>
<evidence type="ECO:0000313" key="5">
    <source>
        <dbReference type="EMBL" id="KAK8876903.1"/>
    </source>
</evidence>
<accession>A0ABR2JH28</accession>
<dbReference type="PROSITE" id="PS50088">
    <property type="entry name" value="ANK_REPEAT"/>
    <property type="match status" value="2"/>
</dbReference>
<feature type="compositionally biased region" description="Polar residues" evidence="4">
    <location>
        <begin position="117"/>
        <end position="127"/>
    </location>
</feature>
<keyword evidence="2 3" id="KW-0040">ANK repeat</keyword>
<dbReference type="Proteomes" id="UP001390339">
    <property type="component" value="Unassembled WGS sequence"/>
</dbReference>
<dbReference type="SMART" id="SM00248">
    <property type="entry name" value="ANK"/>
    <property type="match status" value="3"/>
</dbReference>
<evidence type="ECO:0000256" key="3">
    <source>
        <dbReference type="PROSITE-ProRule" id="PRU00023"/>
    </source>
</evidence>
<feature type="repeat" description="ANK" evidence="3">
    <location>
        <begin position="227"/>
        <end position="259"/>
    </location>
</feature>
<feature type="region of interest" description="Disordered" evidence="4">
    <location>
        <begin position="88"/>
        <end position="127"/>
    </location>
</feature>
<gene>
    <name evidence="5" type="ORF">PGQ11_001849</name>
</gene>
<reference evidence="5 6" key="1">
    <citation type="journal article" date="2024" name="IMA Fungus">
        <title>Apiospora arundinis, a panoply of carbohydrate-active enzymes and secondary metabolites.</title>
        <authorList>
            <person name="Sorensen T."/>
            <person name="Petersen C."/>
            <person name="Muurmann A.T."/>
            <person name="Christiansen J.V."/>
            <person name="Brundto M.L."/>
            <person name="Overgaard C.K."/>
            <person name="Boysen A.T."/>
            <person name="Wollenberg R.D."/>
            <person name="Larsen T.O."/>
            <person name="Sorensen J.L."/>
            <person name="Nielsen K.L."/>
            <person name="Sondergaard T.E."/>
        </authorList>
    </citation>
    <scope>NUCLEOTIDE SEQUENCE [LARGE SCALE GENOMIC DNA]</scope>
    <source>
        <strain evidence="5 6">AAU 773</strain>
    </source>
</reference>
<dbReference type="InterPro" id="IPR002110">
    <property type="entry name" value="Ankyrin_rpt"/>
</dbReference>
<feature type="compositionally biased region" description="Acidic residues" evidence="4">
    <location>
        <begin position="104"/>
        <end position="114"/>
    </location>
</feature>
<protein>
    <submittedName>
        <fullName evidence="5">Ankyrin 1</fullName>
    </submittedName>
</protein>
<evidence type="ECO:0000256" key="4">
    <source>
        <dbReference type="SAM" id="MobiDB-lite"/>
    </source>
</evidence>